<keyword evidence="5 10" id="KW-0175">Coiled coil</keyword>
<dbReference type="PROSITE" id="PS51504">
    <property type="entry name" value="H15"/>
    <property type="match status" value="1"/>
</dbReference>
<accession>A0A1J3EVX3</accession>
<dbReference type="GO" id="GO:0003691">
    <property type="term" value="F:double-stranded telomeric DNA binding"/>
    <property type="evidence" value="ECO:0007669"/>
    <property type="project" value="InterPro"/>
</dbReference>
<dbReference type="Gene3D" id="1.10.10.10">
    <property type="entry name" value="Winged helix-like DNA-binding domain superfamily/Winged helix DNA-binding domain"/>
    <property type="match status" value="1"/>
</dbReference>
<evidence type="ECO:0000313" key="15">
    <source>
        <dbReference type="EMBL" id="JAU36194.1"/>
    </source>
</evidence>
<feature type="domain" description="H15" evidence="14">
    <location>
        <begin position="128"/>
        <end position="194"/>
    </location>
</feature>
<dbReference type="SUPFAM" id="SSF46689">
    <property type="entry name" value="Homeodomain-like"/>
    <property type="match status" value="1"/>
</dbReference>
<dbReference type="PROSITE" id="PS51294">
    <property type="entry name" value="HTH_MYB"/>
    <property type="match status" value="1"/>
</dbReference>
<dbReference type="GO" id="GO:0006334">
    <property type="term" value="P:nucleosome assembly"/>
    <property type="evidence" value="ECO:0007669"/>
    <property type="project" value="InterPro"/>
</dbReference>
<dbReference type="SUPFAM" id="SSF46785">
    <property type="entry name" value="Winged helix' DNA-binding domain"/>
    <property type="match status" value="1"/>
</dbReference>
<feature type="region of interest" description="Disordered" evidence="11">
    <location>
        <begin position="68"/>
        <end position="89"/>
    </location>
</feature>
<dbReference type="AlphaFoldDB" id="A0A1J3EVX3"/>
<keyword evidence="7" id="KW-0804">Transcription</keyword>
<feature type="region of interest" description="Disordered" evidence="11">
    <location>
        <begin position="211"/>
        <end position="234"/>
    </location>
</feature>
<protein>
    <recommendedName>
        <fullName evidence="9">MYB transcription factor</fullName>
    </recommendedName>
</protein>
<gene>
    <name evidence="15" type="ORF">LC_TR18571_c0_g1_i1_g.62417</name>
</gene>
<dbReference type="InterPro" id="IPR044597">
    <property type="entry name" value="SMH1-6"/>
</dbReference>
<dbReference type="PROSITE" id="PS50090">
    <property type="entry name" value="MYB_LIKE"/>
    <property type="match status" value="1"/>
</dbReference>
<evidence type="ECO:0000256" key="2">
    <source>
        <dbReference type="ARBA" id="ARBA00004604"/>
    </source>
</evidence>
<dbReference type="SMART" id="SM00526">
    <property type="entry name" value="H15"/>
    <property type="match status" value="1"/>
</dbReference>
<dbReference type="Pfam" id="PF00249">
    <property type="entry name" value="Myb_DNA-binding"/>
    <property type="match status" value="1"/>
</dbReference>
<keyword evidence="3" id="KW-0158">Chromosome</keyword>
<dbReference type="CDD" id="cd11660">
    <property type="entry name" value="SANT_TRF"/>
    <property type="match status" value="1"/>
</dbReference>
<dbReference type="InterPro" id="IPR036388">
    <property type="entry name" value="WH-like_DNA-bd_sf"/>
</dbReference>
<feature type="coiled-coil region" evidence="10">
    <location>
        <begin position="251"/>
        <end position="282"/>
    </location>
</feature>
<evidence type="ECO:0000256" key="7">
    <source>
        <dbReference type="ARBA" id="ARBA00023163"/>
    </source>
</evidence>
<dbReference type="InterPro" id="IPR017930">
    <property type="entry name" value="Myb_dom"/>
</dbReference>
<comment type="subcellular location">
    <subcellularLocation>
        <location evidence="1">Chromosome</location>
    </subcellularLocation>
    <subcellularLocation>
        <location evidence="2">Nucleus</location>
        <location evidence="2">Nucleolus</location>
    </subcellularLocation>
</comment>
<organism evidence="15">
    <name type="scientific">Noccaea caerulescens</name>
    <name type="common">Alpine penny-cress</name>
    <name type="synonym">Thlaspi caerulescens</name>
    <dbReference type="NCBI Taxonomy" id="107243"/>
    <lineage>
        <taxon>Eukaryota</taxon>
        <taxon>Viridiplantae</taxon>
        <taxon>Streptophyta</taxon>
        <taxon>Embryophyta</taxon>
        <taxon>Tracheophyta</taxon>
        <taxon>Spermatophyta</taxon>
        <taxon>Magnoliopsida</taxon>
        <taxon>eudicotyledons</taxon>
        <taxon>Gunneridae</taxon>
        <taxon>Pentapetalae</taxon>
        <taxon>rosids</taxon>
        <taxon>malvids</taxon>
        <taxon>Brassicales</taxon>
        <taxon>Brassicaceae</taxon>
        <taxon>Coluteocarpeae</taxon>
        <taxon>Noccaea</taxon>
    </lineage>
</organism>
<sequence>MGAPKQKWTPEEELALRAGVKKHGSGKWRTILSDTEFGSVLKSRSNVDLKDKWRNLLVTASFGSRRNLKAAQKKTLPSSSSKQNGDNDANTTAMTVVTEANGDDAGQQIVPTSPPSGSCDPPTALQGSYTRVDNMIIEAVTNLDKPFGTDGKSILRYTEENLQPYMKRVVTSRLKHLTKAGTLVKIKHKYRISPDYKSAGAKQRSPPQLQNLLEGNKENTPNPEENGVQNLTNGELDKTKGMAIEEAAAACARAVAEAEFAIAEAEEAAREADEAEAVAEAAQIFAKAAMKALKYSMRGQT</sequence>
<evidence type="ECO:0000256" key="3">
    <source>
        <dbReference type="ARBA" id="ARBA00022454"/>
    </source>
</evidence>
<evidence type="ECO:0000256" key="6">
    <source>
        <dbReference type="ARBA" id="ARBA00023125"/>
    </source>
</evidence>
<evidence type="ECO:0000259" key="13">
    <source>
        <dbReference type="PROSITE" id="PS51294"/>
    </source>
</evidence>
<feature type="compositionally biased region" description="Polar residues" evidence="11">
    <location>
        <begin position="211"/>
        <end position="233"/>
    </location>
</feature>
<feature type="domain" description="HTH myb-type" evidence="13">
    <location>
        <begin position="1"/>
        <end position="61"/>
    </location>
</feature>
<dbReference type="InterPro" id="IPR036390">
    <property type="entry name" value="WH_DNA-bd_sf"/>
</dbReference>
<evidence type="ECO:0000256" key="1">
    <source>
        <dbReference type="ARBA" id="ARBA00004286"/>
    </source>
</evidence>
<evidence type="ECO:0000256" key="4">
    <source>
        <dbReference type="ARBA" id="ARBA00023015"/>
    </source>
</evidence>
<evidence type="ECO:0000256" key="5">
    <source>
        <dbReference type="ARBA" id="ARBA00023054"/>
    </source>
</evidence>
<dbReference type="FunFam" id="1.10.10.60:FF:000168">
    <property type="entry name" value="Telomere repeat-binding factor 1"/>
    <property type="match status" value="1"/>
</dbReference>
<evidence type="ECO:0000259" key="12">
    <source>
        <dbReference type="PROSITE" id="PS50090"/>
    </source>
</evidence>
<dbReference type="PANTHER" id="PTHR46267:SF7">
    <property type="entry name" value="TELOMERE REPEAT-BINDING FACTOR 3"/>
    <property type="match status" value="1"/>
</dbReference>
<evidence type="ECO:0000256" key="10">
    <source>
        <dbReference type="SAM" id="Coils"/>
    </source>
</evidence>
<keyword evidence="8" id="KW-0539">Nucleus</keyword>
<feature type="domain" description="Myb-like" evidence="12">
    <location>
        <begin position="5"/>
        <end position="57"/>
    </location>
</feature>
<evidence type="ECO:0000259" key="14">
    <source>
        <dbReference type="PROSITE" id="PS51504"/>
    </source>
</evidence>
<evidence type="ECO:0000256" key="9">
    <source>
        <dbReference type="ARBA" id="ARBA00032813"/>
    </source>
</evidence>
<dbReference type="GO" id="GO:0000786">
    <property type="term" value="C:nucleosome"/>
    <property type="evidence" value="ECO:0007669"/>
    <property type="project" value="InterPro"/>
</dbReference>
<keyword evidence="4" id="KW-0805">Transcription regulation</keyword>
<dbReference type="InterPro" id="IPR009057">
    <property type="entry name" value="Homeodomain-like_sf"/>
</dbReference>
<evidence type="ECO:0000256" key="8">
    <source>
        <dbReference type="ARBA" id="ARBA00023242"/>
    </source>
</evidence>
<dbReference type="Gene3D" id="1.10.246.220">
    <property type="match status" value="1"/>
</dbReference>
<dbReference type="EMBL" id="GEVK01016638">
    <property type="protein sequence ID" value="JAU36194.1"/>
    <property type="molecule type" value="Transcribed_RNA"/>
</dbReference>
<dbReference type="InterPro" id="IPR005818">
    <property type="entry name" value="Histone_H1/H5_H15"/>
</dbReference>
<keyword evidence="6" id="KW-0238">DNA-binding</keyword>
<evidence type="ECO:0000256" key="11">
    <source>
        <dbReference type="SAM" id="MobiDB-lite"/>
    </source>
</evidence>
<proteinExistence type="predicted"/>
<dbReference type="GO" id="GO:0005730">
    <property type="term" value="C:nucleolus"/>
    <property type="evidence" value="ECO:0007669"/>
    <property type="project" value="UniProtKB-SubCell"/>
</dbReference>
<dbReference type="InterPro" id="IPR001005">
    <property type="entry name" value="SANT/Myb"/>
</dbReference>
<name>A0A1J3EVX3_NOCCA</name>
<dbReference type="SMART" id="SM00717">
    <property type="entry name" value="SANT"/>
    <property type="match status" value="1"/>
</dbReference>
<dbReference type="PANTHER" id="PTHR46267">
    <property type="entry name" value="SINGLE MYB HISTONE 4"/>
    <property type="match status" value="1"/>
</dbReference>
<feature type="compositionally biased region" description="Polar residues" evidence="11">
    <location>
        <begin position="75"/>
        <end position="89"/>
    </location>
</feature>
<reference evidence="15" key="1">
    <citation type="submission" date="2016-07" db="EMBL/GenBank/DDBJ databases">
        <title>De novo transcriptome assembly of four accessions of the metal hyperaccumulator plant Noccaea caerulescens.</title>
        <authorList>
            <person name="Blande D."/>
            <person name="Halimaa P."/>
            <person name="Tervahauta A.I."/>
            <person name="Aarts M.G."/>
            <person name="Karenlampi S.O."/>
        </authorList>
    </citation>
    <scope>NUCLEOTIDE SEQUENCE</scope>
</reference>